<dbReference type="PANTHER" id="PTHR19288:SF25">
    <property type="entry name" value="PHOSPHATIDYLGLYCEROPHOSPHATASE GEP4, MITOCHONDRIAL"/>
    <property type="match status" value="1"/>
</dbReference>
<evidence type="ECO:0008006" key="3">
    <source>
        <dbReference type="Google" id="ProtNLM"/>
    </source>
</evidence>
<dbReference type="InterPro" id="IPR023214">
    <property type="entry name" value="HAD_sf"/>
</dbReference>
<dbReference type="AlphaFoldDB" id="A0A3N5BF99"/>
<dbReference type="InterPro" id="IPR006549">
    <property type="entry name" value="HAD-SF_hydro_IIIA"/>
</dbReference>
<dbReference type="EMBL" id="RKRF01000007">
    <property type="protein sequence ID" value="RPF55559.1"/>
    <property type="molecule type" value="Genomic_DNA"/>
</dbReference>
<dbReference type="NCBIfam" id="TIGR01662">
    <property type="entry name" value="HAD-SF-IIIA"/>
    <property type="match status" value="1"/>
</dbReference>
<dbReference type="SUPFAM" id="SSF56784">
    <property type="entry name" value="HAD-like"/>
    <property type="match status" value="1"/>
</dbReference>
<dbReference type="GO" id="GO:0008962">
    <property type="term" value="F:phosphatidylglycerophosphatase activity"/>
    <property type="evidence" value="ECO:0007669"/>
    <property type="project" value="InterPro"/>
</dbReference>
<proteinExistence type="predicted"/>
<evidence type="ECO:0000313" key="1">
    <source>
        <dbReference type="EMBL" id="RPF55559.1"/>
    </source>
</evidence>
<organism evidence="1 2">
    <name type="scientific">Aquisalibacillus elongatus</name>
    <dbReference type="NCBI Taxonomy" id="485577"/>
    <lineage>
        <taxon>Bacteria</taxon>
        <taxon>Bacillati</taxon>
        <taxon>Bacillota</taxon>
        <taxon>Bacilli</taxon>
        <taxon>Bacillales</taxon>
        <taxon>Bacillaceae</taxon>
        <taxon>Aquisalibacillus</taxon>
    </lineage>
</organism>
<reference evidence="1 2" key="1">
    <citation type="submission" date="2018-11" db="EMBL/GenBank/DDBJ databases">
        <title>Genomic Encyclopedia of Type Strains, Phase IV (KMG-IV): sequencing the most valuable type-strain genomes for metagenomic binning, comparative biology and taxonomic classification.</title>
        <authorList>
            <person name="Goeker M."/>
        </authorList>
    </citation>
    <scope>NUCLEOTIDE SEQUENCE [LARGE SCALE GENOMIC DNA]</scope>
    <source>
        <strain evidence="1 2">DSM 18090</strain>
    </source>
</reference>
<accession>A0A3N5BF99</accession>
<protein>
    <recommendedName>
        <fullName evidence="3">YqeG family HAD IIIA-type phosphatase</fullName>
    </recommendedName>
</protein>
<dbReference type="Proteomes" id="UP000276443">
    <property type="component" value="Unassembled WGS sequence"/>
</dbReference>
<dbReference type="GO" id="GO:0005737">
    <property type="term" value="C:cytoplasm"/>
    <property type="evidence" value="ECO:0007669"/>
    <property type="project" value="TreeGrafter"/>
</dbReference>
<dbReference type="PANTHER" id="PTHR19288">
    <property type="entry name" value="4-NITROPHENYLPHOSPHATASE-RELATED"/>
    <property type="match status" value="1"/>
</dbReference>
<dbReference type="Pfam" id="PF13242">
    <property type="entry name" value="Hydrolase_like"/>
    <property type="match status" value="1"/>
</dbReference>
<sequence>MMYNSNDIVEVNELLNRFLPNDQVDTVLEVTPDYLKNKGIKGVITDLDNTLVAWNQPAATPEVIEWFRVLREAGIEVTIISNNTEDRVSFFSKPLGIPFISKARKPMQTAFKRAKKEMKLSGDELVVVGDQLLTDVFGGNRANLHTILVVPIVRTDGFFTRFNRKIERRILHHFKKTGKLNWED</sequence>
<dbReference type="InterPro" id="IPR036412">
    <property type="entry name" value="HAD-like_sf"/>
</dbReference>
<dbReference type="NCBIfam" id="TIGR01668">
    <property type="entry name" value="YqeG_hyp_ppase"/>
    <property type="match status" value="1"/>
</dbReference>
<dbReference type="InterPro" id="IPR010021">
    <property type="entry name" value="PGPP1/Gep4"/>
</dbReference>
<dbReference type="InterPro" id="IPR006439">
    <property type="entry name" value="HAD-SF_hydro_IA"/>
</dbReference>
<gene>
    <name evidence="1" type="ORF">EDC24_0437</name>
</gene>
<dbReference type="CDD" id="cd16416">
    <property type="entry name" value="HAD_BsYqeG-like"/>
    <property type="match status" value="1"/>
</dbReference>
<keyword evidence="2" id="KW-1185">Reference proteome</keyword>
<dbReference type="NCBIfam" id="TIGR01549">
    <property type="entry name" value="HAD-SF-IA-v1"/>
    <property type="match status" value="1"/>
</dbReference>
<comment type="caution">
    <text evidence="1">The sequence shown here is derived from an EMBL/GenBank/DDBJ whole genome shotgun (WGS) entry which is preliminary data.</text>
</comment>
<name>A0A3N5BF99_9BACI</name>
<dbReference type="FunFam" id="3.40.50.1000:FF:000067">
    <property type="entry name" value="HAD phosphatase, family IIIA"/>
    <property type="match status" value="1"/>
</dbReference>
<evidence type="ECO:0000313" key="2">
    <source>
        <dbReference type="Proteomes" id="UP000276443"/>
    </source>
</evidence>
<dbReference type="Gene3D" id="3.40.50.1000">
    <property type="entry name" value="HAD superfamily/HAD-like"/>
    <property type="match status" value="1"/>
</dbReference>